<keyword evidence="5" id="KW-0698">rRNA processing</keyword>
<dbReference type="Proteomes" id="UP001556653">
    <property type="component" value="Unassembled WGS sequence"/>
</dbReference>
<dbReference type="InterPro" id="IPR023267">
    <property type="entry name" value="RCMT"/>
</dbReference>
<dbReference type="InterPro" id="IPR004573">
    <property type="entry name" value="rRNA_ssu_MeTfrase_B"/>
</dbReference>
<dbReference type="EC" id="2.1.1.176" evidence="3"/>
<dbReference type="InterPro" id="IPR054728">
    <property type="entry name" value="RsmB-like_ferredoxin"/>
</dbReference>
<evidence type="ECO:0000256" key="3">
    <source>
        <dbReference type="ARBA" id="ARBA00012140"/>
    </source>
</evidence>
<keyword evidence="8 13" id="KW-0949">S-adenosyl-L-methionine</keyword>
<evidence type="ECO:0000256" key="5">
    <source>
        <dbReference type="ARBA" id="ARBA00022552"/>
    </source>
</evidence>
<dbReference type="Pfam" id="PF01189">
    <property type="entry name" value="Methyltr_RsmB-F"/>
    <property type="match status" value="1"/>
</dbReference>
<dbReference type="Gene3D" id="3.40.50.150">
    <property type="entry name" value="Vaccinia Virus protein VP39"/>
    <property type="match status" value="1"/>
</dbReference>
<dbReference type="InterPro" id="IPR035926">
    <property type="entry name" value="NusB-like_sf"/>
</dbReference>
<keyword evidence="16" id="KW-1185">Reference proteome</keyword>
<evidence type="ECO:0000259" key="14">
    <source>
        <dbReference type="PROSITE" id="PS51686"/>
    </source>
</evidence>
<name>A0ABV3SBH1_9GAMM</name>
<keyword evidence="7 13" id="KW-0808">Transferase</keyword>
<keyword evidence="6 13" id="KW-0489">Methyltransferase</keyword>
<dbReference type="Pfam" id="PF01029">
    <property type="entry name" value="NusB"/>
    <property type="match status" value="1"/>
</dbReference>
<dbReference type="Gene3D" id="1.10.287.730">
    <property type="entry name" value="Helix hairpin bin"/>
    <property type="match status" value="1"/>
</dbReference>
<accession>A0ABV3SBH1</accession>
<feature type="binding site" evidence="13">
    <location>
        <begin position="258"/>
        <end position="264"/>
    </location>
    <ligand>
        <name>S-adenosyl-L-methionine</name>
        <dbReference type="ChEBI" id="CHEBI:59789"/>
    </ligand>
</feature>
<feature type="binding site" evidence="13">
    <location>
        <position position="306"/>
    </location>
    <ligand>
        <name>S-adenosyl-L-methionine</name>
        <dbReference type="ChEBI" id="CHEBI:59789"/>
    </ligand>
</feature>
<keyword evidence="9 13" id="KW-0694">RNA-binding</keyword>
<comment type="function">
    <text evidence="1">Specifically methylates the cytosine at position 967 (m5C967) of 16S rRNA.</text>
</comment>
<evidence type="ECO:0000313" key="15">
    <source>
        <dbReference type="EMBL" id="MEX0387084.1"/>
    </source>
</evidence>
<evidence type="ECO:0000256" key="8">
    <source>
        <dbReference type="ARBA" id="ARBA00022691"/>
    </source>
</evidence>
<organism evidence="15 16">
    <name type="scientific">Spiribacter onubensis</name>
    <dbReference type="NCBI Taxonomy" id="3122420"/>
    <lineage>
        <taxon>Bacteria</taxon>
        <taxon>Pseudomonadati</taxon>
        <taxon>Pseudomonadota</taxon>
        <taxon>Gammaproteobacteria</taxon>
        <taxon>Chromatiales</taxon>
        <taxon>Ectothiorhodospiraceae</taxon>
        <taxon>Spiribacter</taxon>
    </lineage>
</organism>
<evidence type="ECO:0000256" key="9">
    <source>
        <dbReference type="ARBA" id="ARBA00022884"/>
    </source>
</evidence>
<evidence type="ECO:0000256" key="2">
    <source>
        <dbReference type="ARBA" id="ARBA00004496"/>
    </source>
</evidence>
<dbReference type="NCBIfam" id="TIGR00563">
    <property type="entry name" value="rsmB"/>
    <property type="match status" value="1"/>
</dbReference>
<comment type="catalytic activity">
    <reaction evidence="12">
        <text>cytidine(967) in 16S rRNA + S-adenosyl-L-methionine = 5-methylcytidine(967) in 16S rRNA + S-adenosyl-L-homocysteine + H(+)</text>
        <dbReference type="Rhea" id="RHEA:42748"/>
        <dbReference type="Rhea" id="RHEA-COMP:10219"/>
        <dbReference type="Rhea" id="RHEA-COMP:10220"/>
        <dbReference type="ChEBI" id="CHEBI:15378"/>
        <dbReference type="ChEBI" id="CHEBI:57856"/>
        <dbReference type="ChEBI" id="CHEBI:59789"/>
        <dbReference type="ChEBI" id="CHEBI:74483"/>
        <dbReference type="ChEBI" id="CHEBI:82748"/>
        <dbReference type="EC" id="2.1.1.176"/>
    </reaction>
</comment>
<feature type="binding site" evidence="13">
    <location>
        <position position="325"/>
    </location>
    <ligand>
        <name>S-adenosyl-L-methionine</name>
        <dbReference type="ChEBI" id="CHEBI:59789"/>
    </ligand>
</feature>
<evidence type="ECO:0000256" key="12">
    <source>
        <dbReference type="ARBA" id="ARBA00047283"/>
    </source>
</evidence>
<evidence type="ECO:0000313" key="16">
    <source>
        <dbReference type="Proteomes" id="UP001556653"/>
    </source>
</evidence>
<dbReference type="NCBIfam" id="NF008149">
    <property type="entry name" value="PRK10901.1"/>
    <property type="match status" value="1"/>
</dbReference>
<feature type="domain" description="SAM-dependent MTase RsmB/NOP-type" evidence="14">
    <location>
        <begin position="168"/>
        <end position="436"/>
    </location>
</feature>
<feature type="binding site" evidence="13">
    <location>
        <position position="280"/>
    </location>
    <ligand>
        <name>S-adenosyl-L-methionine</name>
        <dbReference type="ChEBI" id="CHEBI:59789"/>
    </ligand>
</feature>
<dbReference type="GO" id="GO:0008168">
    <property type="term" value="F:methyltransferase activity"/>
    <property type="evidence" value="ECO:0007669"/>
    <property type="project" value="UniProtKB-KW"/>
</dbReference>
<dbReference type="Pfam" id="PF22458">
    <property type="entry name" value="RsmF-B_ferredox"/>
    <property type="match status" value="1"/>
</dbReference>
<evidence type="ECO:0000256" key="1">
    <source>
        <dbReference type="ARBA" id="ARBA00002724"/>
    </source>
</evidence>
<evidence type="ECO:0000256" key="4">
    <source>
        <dbReference type="ARBA" id="ARBA00022490"/>
    </source>
</evidence>
<dbReference type="Gene3D" id="3.30.70.1170">
    <property type="entry name" value="Sun protein, domain 3"/>
    <property type="match status" value="1"/>
</dbReference>
<reference evidence="15 16" key="1">
    <citation type="submission" date="2024-02" db="EMBL/GenBank/DDBJ databases">
        <title>New especies of Spiribacter isolated from saline water.</title>
        <authorList>
            <person name="Leon M.J."/>
            <person name="De La Haba R."/>
            <person name="Sanchez-Porro C."/>
            <person name="Ventosa A."/>
        </authorList>
    </citation>
    <scope>NUCLEOTIDE SEQUENCE [LARGE SCALE GENOMIC DNA]</scope>
    <source>
        <strain evidence="16">ag22IC4-227</strain>
    </source>
</reference>
<dbReference type="RefSeq" id="WP_367967605.1">
    <property type="nucleotide sequence ID" value="NZ_JBAKFJ010000001.1"/>
</dbReference>
<dbReference type="InterPro" id="IPR006027">
    <property type="entry name" value="NusB_RsmB_TIM44"/>
</dbReference>
<evidence type="ECO:0000256" key="7">
    <source>
        <dbReference type="ARBA" id="ARBA00022679"/>
    </source>
</evidence>
<dbReference type="PROSITE" id="PS51686">
    <property type="entry name" value="SAM_MT_RSMB_NOP"/>
    <property type="match status" value="1"/>
</dbReference>
<dbReference type="SUPFAM" id="SSF48013">
    <property type="entry name" value="NusB-like"/>
    <property type="match status" value="1"/>
</dbReference>
<comment type="subcellular location">
    <subcellularLocation>
        <location evidence="2">Cytoplasm</location>
    </subcellularLocation>
</comment>
<protein>
    <recommendedName>
        <fullName evidence="3">16S rRNA (cytosine(967)-C(5))-methyltransferase</fullName>
        <ecNumber evidence="3">2.1.1.176</ecNumber>
    </recommendedName>
    <alternativeName>
        <fullName evidence="10">16S rRNA m5C967 methyltransferase</fullName>
    </alternativeName>
    <alternativeName>
        <fullName evidence="11">rRNA (cytosine-C(5)-)-methyltransferase RsmB</fullName>
    </alternativeName>
</protein>
<dbReference type="PANTHER" id="PTHR22807:SF61">
    <property type="entry name" value="NOL1_NOP2_SUN FAMILY PROTEIN _ ANTITERMINATION NUSB DOMAIN-CONTAINING PROTEIN"/>
    <property type="match status" value="1"/>
</dbReference>
<dbReference type="SUPFAM" id="SSF53335">
    <property type="entry name" value="S-adenosyl-L-methionine-dependent methyltransferases"/>
    <property type="match status" value="1"/>
</dbReference>
<dbReference type="InterPro" id="IPR029063">
    <property type="entry name" value="SAM-dependent_MTases_sf"/>
</dbReference>
<dbReference type="Gene3D" id="1.10.940.10">
    <property type="entry name" value="NusB-like"/>
    <property type="match status" value="1"/>
</dbReference>
<dbReference type="GO" id="GO:0032259">
    <property type="term" value="P:methylation"/>
    <property type="evidence" value="ECO:0007669"/>
    <property type="project" value="UniProtKB-KW"/>
</dbReference>
<comment type="similarity">
    <text evidence="13">Belongs to the class I-like SAM-binding methyltransferase superfamily. RsmB/NOP family.</text>
</comment>
<evidence type="ECO:0000256" key="13">
    <source>
        <dbReference type="PROSITE-ProRule" id="PRU01023"/>
    </source>
</evidence>
<keyword evidence="4" id="KW-0963">Cytoplasm</keyword>
<dbReference type="InterPro" id="IPR049560">
    <property type="entry name" value="MeTrfase_RsmB-F_NOP2_cat"/>
</dbReference>
<evidence type="ECO:0000256" key="10">
    <source>
        <dbReference type="ARBA" id="ARBA00030399"/>
    </source>
</evidence>
<gene>
    <name evidence="15" type="primary">rsmB</name>
    <name evidence="15" type="ORF">V6X64_08785</name>
</gene>
<dbReference type="PRINTS" id="PR02008">
    <property type="entry name" value="RCMTFAMILY"/>
</dbReference>
<sequence>MSAKSSFNPRDSALDVLLAVLGGGRSLDAALAEHVPSDADSRDAGFCRAIAYGVLRNHRRLAAIRDRLLHKSLRSRDQDMALLVEIGLQQLLAMETPAHAAVSETVAVARHRGKQWAARLINALLRRFQREREDCLALVDTAPAVRASVPDWLLARLQHDWPDDWHSLLEAQNTRAPMTLRVNRRRQSVAGYQQRLVEAGLPARTLDGFPDALVLEHPVAVGRLPGFDQGDCSVQDGAAQLAVALLSPGPGHRVLDACAAPGGKAAHALEHSDAALLALDDDEVRLERVAGTLGRLGLQAECRVADAAATDDWWDGRPFERILLDAPCSGTGVIRRHPDIKWLRRADDPPRLQAAQRRLLDSLWPLLAPGGRLVYCTCSILQAENEAVIAAFMQARPDAQAVPPALPVGRRVGYGQQILTGEAGVDGFYYACLEKR</sequence>
<feature type="active site" description="Nucleophile" evidence="13">
    <location>
        <position position="378"/>
    </location>
</feature>
<comment type="caution">
    <text evidence="15">The sequence shown here is derived from an EMBL/GenBank/DDBJ whole genome shotgun (WGS) entry which is preliminary data.</text>
</comment>
<dbReference type="PANTHER" id="PTHR22807">
    <property type="entry name" value="NOP2 YEAST -RELATED NOL1/NOP2/FMU SUN DOMAIN-CONTAINING"/>
    <property type="match status" value="1"/>
</dbReference>
<dbReference type="EMBL" id="JBAKFJ010000001">
    <property type="protein sequence ID" value="MEX0387084.1"/>
    <property type="molecule type" value="Genomic_DNA"/>
</dbReference>
<proteinExistence type="inferred from homology"/>
<evidence type="ECO:0000256" key="6">
    <source>
        <dbReference type="ARBA" id="ARBA00022603"/>
    </source>
</evidence>
<dbReference type="InterPro" id="IPR001678">
    <property type="entry name" value="MeTrfase_RsmB-F_NOP2_dom"/>
</dbReference>
<evidence type="ECO:0000256" key="11">
    <source>
        <dbReference type="ARBA" id="ARBA00031088"/>
    </source>
</evidence>